<feature type="transmembrane region" description="Helical" evidence="6">
    <location>
        <begin position="12"/>
        <end position="28"/>
    </location>
</feature>
<gene>
    <name evidence="7" type="ORF">AB4Y30_16865</name>
</gene>
<evidence type="ECO:0000256" key="4">
    <source>
        <dbReference type="ARBA" id="ARBA00022989"/>
    </source>
</evidence>
<sequence>MAEYGSMINRQRKWMLYLLAVLVLGAGFSPYPSIFLGLILGSVISFYNLWLMQKKIDEFAEAVEKKTRAKGLGTLARLAAVALGVIIVMRYGDYFNLIAFVIGLMTSYIVIMIDFIFSNKN</sequence>
<proteinExistence type="predicted"/>
<keyword evidence="5 6" id="KW-0472">Membrane</keyword>
<feature type="transmembrane region" description="Helical" evidence="6">
    <location>
        <begin position="34"/>
        <end position="51"/>
    </location>
</feature>
<name>A0AB39HL22_9BACI</name>
<organism evidence="7">
    <name type="scientific">Ornithinibacillus sp. 4-3</name>
    <dbReference type="NCBI Taxonomy" id="3231488"/>
    <lineage>
        <taxon>Bacteria</taxon>
        <taxon>Bacillati</taxon>
        <taxon>Bacillota</taxon>
        <taxon>Bacilli</taxon>
        <taxon>Bacillales</taxon>
        <taxon>Bacillaceae</taxon>
        <taxon>Ornithinibacillus</taxon>
    </lineage>
</organism>
<dbReference type="GO" id="GO:0005886">
    <property type="term" value="C:plasma membrane"/>
    <property type="evidence" value="ECO:0007669"/>
    <property type="project" value="UniProtKB-SubCell"/>
</dbReference>
<comment type="subcellular location">
    <subcellularLocation>
        <location evidence="1">Cell membrane</location>
        <topology evidence="1">Multi-pass membrane protein</topology>
    </subcellularLocation>
</comment>
<evidence type="ECO:0000313" key="7">
    <source>
        <dbReference type="EMBL" id="XDK32657.1"/>
    </source>
</evidence>
<accession>A0AB39HL22</accession>
<reference evidence="7" key="1">
    <citation type="submission" date="2024-07" db="EMBL/GenBank/DDBJ databases">
        <title>Halotolerant mesophilic bacterium Ornithinibacillus sp. 4-3, sp. nov., isolated from soil.</title>
        <authorList>
            <person name="Sidarenka A.V."/>
            <person name="Guliayeva D.E."/>
            <person name="Leanovich S.I."/>
            <person name="Hileuskaya K.S."/>
            <person name="Akhremchuk A.E."/>
            <person name="Sikolenko M.A."/>
            <person name="Valentovich L.N."/>
        </authorList>
    </citation>
    <scope>NUCLEOTIDE SEQUENCE</scope>
    <source>
        <strain evidence="7">4-3</strain>
    </source>
</reference>
<protein>
    <submittedName>
        <fullName evidence="7">ATP synthase subunit I</fullName>
    </submittedName>
</protein>
<dbReference type="Pfam" id="PF03899">
    <property type="entry name" value="ATP-synt_I"/>
    <property type="match status" value="1"/>
</dbReference>
<keyword evidence="2" id="KW-1003">Cell membrane</keyword>
<dbReference type="RefSeq" id="WP_368653345.1">
    <property type="nucleotide sequence ID" value="NZ_CP162599.1"/>
</dbReference>
<dbReference type="InterPro" id="IPR039072">
    <property type="entry name" value="ATP_synth_I_Bacilli"/>
</dbReference>
<evidence type="ECO:0000256" key="2">
    <source>
        <dbReference type="ARBA" id="ARBA00022475"/>
    </source>
</evidence>
<evidence type="ECO:0000256" key="1">
    <source>
        <dbReference type="ARBA" id="ARBA00004651"/>
    </source>
</evidence>
<feature type="transmembrane region" description="Helical" evidence="6">
    <location>
        <begin position="97"/>
        <end position="117"/>
    </location>
</feature>
<dbReference type="InterPro" id="IPR005598">
    <property type="entry name" value="ATP_synth_I"/>
</dbReference>
<keyword evidence="4 6" id="KW-1133">Transmembrane helix</keyword>
<feature type="transmembrane region" description="Helical" evidence="6">
    <location>
        <begin position="72"/>
        <end position="91"/>
    </location>
</feature>
<evidence type="ECO:0000256" key="6">
    <source>
        <dbReference type="SAM" id="Phobius"/>
    </source>
</evidence>
<evidence type="ECO:0000256" key="3">
    <source>
        <dbReference type="ARBA" id="ARBA00022692"/>
    </source>
</evidence>
<dbReference type="PANTHER" id="PTHR40035">
    <property type="entry name" value="ATP SYNTHASE PROTEIN I"/>
    <property type="match status" value="1"/>
</dbReference>
<keyword evidence="3 6" id="KW-0812">Transmembrane</keyword>
<dbReference type="EMBL" id="CP162599">
    <property type="protein sequence ID" value="XDK32657.1"/>
    <property type="molecule type" value="Genomic_DNA"/>
</dbReference>
<dbReference type="AlphaFoldDB" id="A0AB39HL22"/>
<evidence type="ECO:0000256" key="5">
    <source>
        <dbReference type="ARBA" id="ARBA00023136"/>
    </source>
</evidence>
<dbReference type="PANTHER" id="PTHR40035:SF1">
    <property type="entry name" value="ATP SYNTHASE PROTEIN I"/>
    <property type="match status" value="1"/>
</dbReference>